<dbReference type="EMBL" id="BAEG01000037">
    <property type="protein sequence ID" value="GAB13257.1"/>
    <property type="molecule type" value="Genomic_DNA"/>
</dbReference>
<comment type="caution">
    <text evidence="2">The sequence shown here is derived from an EMBL/GenBank/DDBJ whole genome shotgun (WGS) entry which is preliminary data.</text>
</comment>
<name>H0QK17_ARTG1</name>
<sequence length="97" mass="10235">MKFKGAGLETGGAPRPWDDTTSINVAELTLDAPAPANCSSGGKRRGFATRISREPEAGQTVTVGLPRPDVRIELSPLSLVLEAKVTRQIVEFKGSAS</sequence>
<dbReference type="AlphaFoldDB" id="H0QK17"/>
<evidence type="ECO:0000313" key="2">
    <source>
        <dbReference type="EMBL" id="GAB13257.1"/>
    </source>
</evidence>
<organism evidence="2 3">
    <name type="scientific">Arthrobacter globiformis (strain ATCC 8010 / DSM 20124 / JCM 1332 / NBRC 12137 / NCIMB 8907 / NRRL B-2979 / 168)</name>
    <dbReference type="NCBI Taxonomy" id="1077972"/>
    <lineage>
        <taxon>Bacteria</taxon>
        <taxon>Bacillati</taxon>
        <taxon>Actinomycetota</taxon>
        <taxon>Actinomycetes</taxon>
        <taxon>Micrococcales</taxon>
        <taxon>Micrococcaceae</taxon>
        <taxon>Arthrobacter</taxon>
    </lineage>
</organism>
<accession>H0QK17</accession>
<reference evidence="2 3" key="1">
    <citation type="submission" date="2011-12" db="EMBL/GenBank/DDBJ databases">
        <title>Whole genome shotgun sequence of Arthrobacter globiformis NBRC 12137.</title>
        <authorList>
            <person name="Miyazawa S."/>
            <person name="Hosoyama A."/>
            <person name="Tsuchikane K."/>
            <person name="Katsumata H."/>
            <person name="Yamazaki S."/>
            <person name="Fujita N."/>
        </authorList>
    </citation>
    <scope>NUCLEOTIDE SEQUENCE [LARGE SCALE GENOMIC DNA]</scope>
    <source>
        <strain evidence="2 3">NBRC 12137</strain>
    </source>
</reference>
<keyword evidence="3" id="KW-1185">Reference proteome</keyword>
<feature type="region of interest" description="Disordered" evidence="1">
    <location>
        <begin position="1"/>
        <end position="20"/>
    </location>
</feature>
<evidence type="ECO:0000313" key="3">
    <source>
        <dbReference type="Proteomes" id="UP000003828"/>
    </source>
</evidence>
<gene>
    <name evidence="2" type="ORF">ARGLB_037_01080</name>
</gene>
<protein>
    <submittedName>
        <fullName evidence="2">Putative zinc-containing alcohol dehydrogenase</fullName>
    </submittedName>
</protein>
<dbReference type="Proteomes" id="UP000003828">
    <property type="component" value="Unassembled WGS sequence"/>
</dbReference>
<proteinExistence type="predicted"/>
<evidence type="ECO:0000256" key="1">
    <source>
        <dbReference type="SAM" id="MobiDB-lite"/>
    </source>
</evidence>
<dbReference type="STRING" id="1077972.ARGLB_037_01080"/>